<reference evidence="1 2" key="1">
    <citation type="submission" date="2020-12" db="EMBL/GenBank/DDBJ databases">
        <title>Concerted genomic and epigenomic changes stabilize Arabidopsis allopolyploids.</title>
        <authorList>
            <person name="Chen Z."/>
        </authorList>
    </citation>
    <scope>NUCLEOTIDE SEQUENCE [LARGE SCALE GENOMIC DNA]</scope>
    <source>
        <strain evidence="1">Allo738</strain>
        <tissue evidence="1">Leaf</tissue>
    </source>
</reference>
<proteinExistence type="predicted"/>
<gene>
    <name evidence="1" type="ORF">ISN45_At02g017310</name>
</gene>
<protein>
    <submittedName>
        <fullName evidence="1">Uncharacterized protein</fullName>
    </submittedName>
</protein>
<dbReference type="AlphaFoldDB" id="A0A8T2FLK1"/>
<dbReference type="EMBL" id="JAEFBK010000002">
    <property type="protein sequence ID" value="KAG7637165.1"/>
    <property type="molecule type" value="Genomic_DNA"/>
</dbReference>
<name>A0A8T2FLK1_9BRAS</name>
<evidence type="ECO:0000313" key="2">
    <source>
        <dbReference type="Proteomes" id="UP000694240"/>
    </source>
</evidence>
<evidence type="ECO:0000313" key="1">
    <source>
        <dbReference type="EMBL" id="KAG7637165.1"/>
    </source>
</evidence>
<sequence>MRKAKTCHKISGVCQAAFGFHFTMTNAYTFITNSTPFINLVFQQHRSKANIKLLKQGNQSQQSYNLKHPHSLMRLSYDFEKAQAGTYNLSIIKLHTKYATQRC</sequence>
<organism evidence="1 2">
    <name type="scientific">Arabidopsis thaliana x Arabidopsis arenosa</name>
    <dbReference type="NCBI Taxonomy" id="1240361"/>
    <lineage>
        <taxon>Eukaryota</taxon>
        <taxon>Viridiplantae</taxon>
        <taxon>Streptophyta</taxon>
        <taxon>Embryophyta</taxon>
        <taxon>Tracheophyta</taxon>
        <taxon>Spermatophyta</taxon>
        <taxon>Magnoliopsida</taxon>
        <taxon>eudicotyledons</taxon>
        <taxon>Gunneridae</taxon>
        <taxon>Pentapetalae</taxon>
        <taxon>rosids</taxon>
        <taxon>malvids</taxon>
        <taxon>Brassicales</taxon>
        <taxon>Brassicaceae</taxon>
        <taxon>Camelineae</taxon>
        <taxon>Arabidopsis</taxon>
    </lineage>
</organism>
<keyword evidence="2" id="KW-1185">Reference proteome</keyword>
<dbReference type="Proteomes" id="UP000694240">
    <property type="component" value="Chromosome 2"/>
</dbReference>
<comment type="caution">
    <text evidence="1">The sequence shown here is derived from an EMBL/GenBank/DDBJ whole genome shotgun (WGS) entry which is preliminary data.</text>
</comment>
<accession>A0A8T2FLK1</accession>